<feature type="transmembrane region" description="Helical" evidence="1">
    <location>
        <begin position="222"/>
        <end position="241"/>
    </location>
</feature>
<dbReference type="PANTHER" id="PTHR34219:SF6">
    <property type="entry name" value="BLR3280 PROTEIN"/>
    <property type="match status" value="1"/>
</dbReference>
<evidence type="ECO:0008006" key="4">
    <source>
        <dbReference type="Google" id="ProtNLM"/>
    </source>
</evidence>
<dbReference type="PANTHER" id="PTHR34219">
    <property type="entry name" value="IRON-REGULATED INNER MEMBRANE PROTEIN-RELATED"/>
    <property type="match status" value="1"/>
</dbReference>
<dbReference type="RefSeq" id="WP_245300058.1">
    <property type="nucleotide sequence ID" value="NZ_AP027149.1"/>
</dbReference>
<dbReference type="KEGG" id="mbry:B1812_04640"/>
<dbReference type="AlphaFoldDB" id="A0A1W6MSG1"/>
<feature type="transmembrane region" description="Helical" evidence="1">
    <location>
        <begin position="467"/>
        <end position="488"/>
    </location>
</feature>
<dbReference type="STRING" id="655015.B1812_04640"/>
<protein>
    <recommendedName>
        <fullName evidence="4">Peptidase</fullName>
    </recommendedName>
</protein>
<dbReference type="Pfam" id="PF03929">
    <property type="entry name" value="PepSY_TM"/>
    <property type="match status" value="1"/>
</dbReference>
<evidence type="ECO:0000313" key="3">
    <source>
        <dbReference type="Proteomes" id="UP000193978"/>
    </source>
</evidence>
<keyword evidence="1" id="KW-1133">Transmembrane helix</keyword>
<evidence type="ECO:0000256" key="1">
    <source>
        <dbReference type="SAM" id="Phobius"/>
    </source>
</evidence>
<keyword evidence="3" id="KW-1185">Reference proteome</keyword>
<evidence type="ECO:0000313" key="2">
    <source>
        <dbReference type="EMBL" id="ARN80476.1"/>
    </source>
</evidence>
<keyword evidence="1" id="KW-0812">Transmembrane</keyword>
<gene>
    <name evidence="2" type="ORF">B1812_04640</name>
</gene>
<organism evidence="2 3">
    <name type="scientific">Methylocystis bryophila</name>
    <dbReference type="NCBI Taxonomy" id="655015"/>
    <lineage>
        <taxon>Bacteria</taxon>
        <taxon>Pseudomonadati</taxon>
        <taxon>Pseudomonadota</taxon>
        <taxon>Alphaproteobacteria</taxon>
        <taxon>Hyphomicrobiales</taxon>
        <taxon>Methylocystaceae</taxon>
        <taxon>Methylocystis</taxon>
    </lineage>
</organism>
<dbReference type="EMBL" id="CP019948">
    <property type="protein sequence ID" value="ARN80476.1"/>
    <property type="molecule type" value="Genomic_DNA"/>
</dbReference>
<accession>A0A1W6MSG1</accession>
<proteinExistence type="predicted"/>
<dbReference type="Proteomes" id="UP000193978">
    <property type="component" value="Chromosome"/>
</dbReference>
<keyword evidence="1" id="KW-0472">Membrane</keyword>
<name>A0A1W6MSG1_9HYPH</name>
<dbReference type="InterPro" id="IPR005625">
    <property type="entry name" value="PepSY-ass_TM"/>
</dbReference>
<sequence length="527" mass="58175">MNVMLIFAHRWIGVALALFMLTWISSGTLIAFVEAPSISPGLRLLRTQALEPREGWLSLGEALARSAVARRGEPGNDAGFADARLRRLDGTPAWIIEDGRGQRFAISAIDGGLIEVTPQKAERIASAWLEVEAEEAPDISYIGTIDAPIGLRNAEALKPFHRFAVDDGLGTQVIVSARTGEVVQKLTRTQRAVAYAGNWLHLFRWLDSIGAADYRRGALSCAGFLAATAALTGLVVGWIRWRPGLFGRPTYLGGRVQPFREFWLKYHFWAGLLGGTFALSWAASGFLSTNPGQIFSSANTSPAELSHFRGERPAAIIWEWKPGAPLAISEDVLELQWSRLGDAAKLFALTRRGERRRVDLQGTIGSYSEAELLAAAGRVAGETKIAAHELIDSYDAYYYPNHRQTAEDKPLPALRVDLADAKHSSFYLDPLQGRLVAKLDDSLRWRRWLYSAAHHWDFGWFRNAGVWSVWIGTCIGSVIVLSLSALVLGWRRLRRSVRPVTARFPIPRIARVTKTSAAPSTTQQVSP</sequence>
<reference evidence="2 3" key="1">
    <citation type="submission" date="2017-02" db="EMBL/GenBank/DDBJ databases">
        <authorList>
            <person name="Peterson S.W."/>
        </authorList>
    </citation>
    <scope>NUCLEOTIDE SEQUENCE [LARGE SCALE GENOMIC DNA]</scope>
    <source>
        <strain evidence="2 3">S285</strain>
    </source>
</reference>